<proteinExistence type="predicted"/>
<dbReference type="Pfam" id="PF13247">
    <property type="entry name" value="Fer4_11"/>
    <property type="match status" value="1"/>
</dbReference>
<evidence type="ECO:0000313" key="7">
    <source>
        <dbReference type="Proteomes" id="UP000199227"/>
    </source>
</evidence>
<evidence type="ECO:0000256" key="4">
    <source>
        <dbReference type="ARBA" id="ARBA00023014"/>
    </source>
</evidence>
<dbReference type="STRING" id="223786.SAMN05216234_11053"/>
<accession>A0A1I5NH45</accession>
<evidence type="ECO:0000313" key="6">
    <source>
        <dbReference type="EMBL" id="SFP21084.1"/>
    </source>
</evidence>
<reference evidence="6 7" key="1">
    <citation type="submission" date="2016-10" db="EMBL/GenBank/DDBJ databases">
        <authorList>
            <person name="de Groot N.N."/>
        </authorList>
    </citation>
    <scope>NUCLEOTIDE SEQUENCE [LARGE SCALE GENOMIC DNA]</scope>
    <source>
        <strain evidence="6 7">EP1-55-1</strain>
    </source>
</reference>
<dbReference type="PROSITE" id="PS00198">
    <property type="entry name" value="4FE4S_FER_1"/>
    <property type="match status" value="1"/>
</dbReference>
<protein>
    <submittedName>
        <fullName evidence="6">Fe-S-cluster-containing dehydrogenase component</fullName>
    </submittedName>
</protein>
<organism evidence="6 7">
    <name type="scientific">Hydrogenimonas thermophila</name>
    <dbReference type="NCBI Taxonomy" id="223786"/>
    <lineage>
        <taxon>Bacteria</taxon>
        <taxon>Pseudomonadati</taxon>
        <taxon>Campylobacterota</taxon>
        <taxon>Epsilonproteobacteria</taxon>
        <taxon>Campylobacterales</taxon>
        <taxon>Hydrogenimonadaceae</taxon>
        <taxon>Hydrogenimonas</taxon>
    </lineage>
</organism>
<dbReference type="PANTHER" id="PTHR43177:SF3">
    <property type="entry name" value="PROTEIN NRFC HOMOLOG"/>
    <property type="match status" value="1"/>
</dbReference>
<dbReference type="Gene3D" id="3.30.70.20">
    <property type="match status" value="2"/>
</dbReference>
<dbReference type="GO" id="GO:0046872">
    <property type="term" value="F:metal ion binding"/>
    <property type="evidence" value="ECO:0007669"/>
    <property type="project" value="UniProtKB-KW"/>
</dbReference>
<dbReference type="PANTHER" id="PTHR43177">
    <property type="entry name" value="PROTEIN NRFC"/>
    <property type="match status" value="1"/>
</dbReference>
<feature type="domain" description="4Fe-4S ferredoxin-type" evidence="5">
    <location>
        <begin position="55"/>
        <end position="86"/>
    </location>
</feature>
<dbReference type="InterPro" id="IPR017900">
    <property type="entry name" value="4Fe4S_Fe_S_CS"/>
</dbReference>
<name>A0A1I5NH45_9BACT</name>
<dbReference type="SUPFAM" id="SSF54862">
    <property type="entry name" value="4Fe-4S ferredoxins"/>
    <property type="match status" value="1"/>
</dbReference>
<evidence type="ECO:0000256" key="3">
    <source>
        <dbReference type="ARBA" id="ARBA00023004"/>
    </source>
</evidence>
<dbReference type="AlphaFoldDB" id="A0A1I5NH45"/>
<evidence type="ECO:0000256" key="2">
    <source>
        <dbReference type="ARBA" id="ARBA00022723"/>
    </source>
</evidence>
<keyword evidence="4" id="KW-0411">Iron-sulfur</keyword>
<keyword evidence="2" id="KW-0479">Metal-binding</keyword>
<sequence length="187" mass="21033">MARYGMALDYKNCINCKACEVACKEENGVLLGADKHRIWVGVKEIEGEWPNLSIASSTFVPSQCQHCENAPCQEVCPTQATYYDENGVVRVDSDKCILCSYCMVACPYDARYVDDRTMTVDKCNFCSDTRLSRGEVTTACQATCPTKVRVFGDLDDPNSEISELLRTREHFVLKDHIGTKPKLFYLV</sequence>
<keyword evidence="7" id="KW-1185">Reference proteome</keyword>
<dbReference type="PROSITE" id="PS51379">
    <property type="entry name" value="4FE4S_FER_2"/>
    <property type="match status" value="3"/>
</dbReference>
<dbReference type="RefSeq" id="WP_092911778.1">
    <property type="nucleotide sequence ID" value="NZ_FOXB01000010.1"/>
</dbReference>
<dbReference type="EMBL" id="FOXB01000010">
    <property type="protein sequence ID" value="SFP21084.1"/>
    <property type="molecule type" value="Genomic_DNA"/>
</dbReference>
<dbReference type="Proteomes" id="UP000199227">
    <property type="component" value="Unassembled WGS sequence"/>
</dbReference>
<dbReference type="InterPro" id="IPR050954">
    <property type="entry name" value="ET_IronSulfur_Cluster-Binding"/>
</dbReference>
<dbReference type="OrthoDB" id="9789030at2"/>
<evidence type="ECO:0000256" key="1">
    <source>
        <dbReference type="ARBA" id="ARBA00022485"/>
    </source>
</evidence>
<keyword evidence="1" id="KW-0004">4Fe-4S</keyword>
<dbReference type="InterPro" id="IPR017896">
    <property type="entry name" value="4Fe4S_Fe-S-bd"/>
</dbReference>
<feature type="domain" description="4Fe-4S ferredoxin-type" evidence="5">
    <location>
        <begin position="4"/>
        <end position="34"/>
    </location>
</feature>
<gene>
    <name evidence="6" type="ORF">SAMN05216234_11053</name>
</gene>
<feature type="domain" description="4Fe-4S ferredoxin-type" evidence="5">
    <location>
        <begin position="87"/>
        <end position="116"/>
    </location>
</feature>
<dbReference type="CDD" id="cd10551">
    <property type="entry name" value="PsrB"/>
    <property type="match status" value="1"/>
</dbReference>
<dbReference type="GO" id="GO:0051539">
    <property type="term" value="F:4 iron, 4 sulfur cluster binding"/>
    <property type="evidence" value="ECO:0007669"/>
    <property type="project" value="UniProtKB-KW"/>
</dbReference>
<keyword evidence="3" id="KW-0408">Iron</keyword>
<evidence type="ECO:0000259" key="5">
    <source>
        <dbReference type="PROSITE" id="PS51379"/>
    </source>
</evidence>